<evidence type="ECO:0000313" key="2">
    <source>
        <dbReference type="EMBL" id="MCT8328601.1"/>
    </source>
</evidence>
<dbReference type="Proteomes" id="UP001205601">
    <property type="component" value="Unassembled WGS sequence"/>
</dbReference>
<gene>
    <name evidence="2" type="ORF">N5I32_03630</name>
</gene>
<evidence type="ECO:0000313" key="3">
    <source>
        <dbReference type="Proteomes" id="UP001205601"/>
    </source>
</evidence>
<comment type="caution">
    <text evidence="2">The sequence shown here is derived from an EMBL/GenBank/DDBJ whole genome shotgun (WGS) entry which is preliminary data.</text>
</comment>
<accession>A0ABT2NI45</accession>
<dbReference type="Gene3D" id="3.10.450.160">
    <property type="entry name" value="inner membrane protein cigr"/>
    <property type="match status" value="1"/>
</dbReference>
<dbReference type="EMBL" id="JAOCQF010000001">
    <property type="protein sequence ID" value="MCT8328601.1"/>
    <property type="molecule type" value="Genomic_DNA"/>
</dbReference>
<organism evidence="2 3">
    <name type="scientific">Albidovulum sediminis</name>
    <dbReference type="NCBI Taxonomy" id="3066345"/>
    <lineage>
        <taxon>Bacteria</taxon>
        <taxon>Pseudomonadati</taxon>
        <taxon>Pseudomonadota</taxon>
        <taxon>Alphaproteobacteria</taxon>
        <taxon>Rhodobacterales</taxon>
        <taxon>Paracoccaceae</taxon>
        <taxon>Albidovulum</taxon>
    </lineage>
</organism>
<keyword evidence="1" id="KW-0732">Signal</keyword>
<protein>
    <submittedName>
        <fullName evidence="2">Excinuclease ABC subunit A</fullName>
    </submittedName>
</protein>
<sequence length="115" mass="12314">MKMLTIPALAAAALTATLAAGLSTAPARADAKGCPPGLAKKAVPCVPPGQARKGWHRGDYVGDWDYHRIRYPDRYGLPPLRAGERYLIVDGTILVVDEDTYTIVTVLRAVSAILD</sequence>
<name>A0ABT2NI45_9RHOB</name>
<feature type="chain" id="PRO_5047411427" evidence="1">
    <location>
        <begin position="20"/>
        <end position="115"/>
    </location>
</feature>
<reference evidence="3" key="1">
    <citation type="submission" date="2023-07" db="EMBL/GenBank/DDBJ databases">
        <title>Defluviimonas sediminis sp. nov., isolated from mangrove sediment.</title>
        <authorList>
            <person name="Liu L."/>
            <person name="Li J."/>
            <person name="Huang Y."/>
            <person name="Pan J."/>
            <person name="Li M."/>
        </authorList>
    </citation>
    <scope>NUCLEOTIDE SEQUENCE [LARGE SCALE GENOMIC DNA]</scope>
    <source>
        <strain evidence="3">FT324</strain>
    </source>
</reference>
<feature type="signal peptide" evidence="1">
    <location>
        <begin position="1"/>
        <end position="19"/>
    </location>
</feature>
<keyword evidence="3" id="KW-1185">Reference proteome</keyword>
<evidence type="ECO:0000256" key="1">
    <source>
        <dbReference type="SAM" id="SignalP"/>
    </source>
</evidence>
<proteinExistence type="predicted"/>
<dbReference type="RefSeq" id="WP_261494027.1">
    <property type="nucleotide sequence ID" value="NZ_JAOCQF010000001.1"/>
</dbReference>